<dbReference type="SUPFAM" id="SSF52777">
    <property type="entry name" value="CoA-dependent acyltransferases"/>
    <property type="match status" value="1"/>
</dbReference>
<evidence type="ECO:0000256" key="6">
    <source>
        <dbReference type="ARBA" id="ARBA00022679"/>
    </source>
</evidence>
<dbReference type="PANTHER" id="PTHR31650">
    <property type="entry name" value="O-ACYLTRANSFERASE (WSD1-LIKE) FAMILY PROTEIN"/>
    <property type="match status" value="1"/>
</dbReference>
<dbReference type="Gene3D" id="3.30.559.10">
    <property type="entry name" value="Chloramphenicol acetyltransferase-like domain"/>
    <property type="match status" value="1"/>
</dbReference>
<comment type="caution">
    <text evidence="13">The sequence shown here is derived from an EMBL/GenBank/DDBJ whole genome shotgun (WGS) entry which is preliminary data.</text>
</comment>
<organism evidence="13 14">
    <name type="scientific">Streptomyces anatolicus</name>
    <dbReference type="NCBI Taxonomy" id="2675858"/>
    <lineage>
        <taxon>Bacteria</taxon>
        <taxon>Bacillati</taxon>
        <taxon>Actinomycetota</taxon>
        <taxon>Actinomycetes</taxon>
        <taxon>Kitasatosporales</taxon>
        <taxon>Streptomycetaceae</taxon>
        <taxon>Streptomyces</taxon>
    </lineage>
</organism>
<evidence type="ECO:0000256" key="1">
    <source>
        <dbReference type="ARBA" id="ARBA00004771"/>
    </source>
</evidence>
<keyword evidence="9" id="KW-0012">Acyltransferase</keyword>
<protein>
    <recommendedName>
        <fullName evidence="4">diacylglycerol O-acyltransferase</fullName>
        <ecNumber evidence="4">2.3.1.20</ecNumber>
    </recommendedName>
</protein>
<proteinExistence type="inferred from homology"/>
<name>A0ABS6YIT5_9ACTN</name>
<keyword evidence="5" id="KW-0444">Lipid biosynthesis</keyword>
<gene>
    <name evidence="13" type="ORF">GKQ77_07120</name>
</gene>
<keyword evidence="6" id="KW-0808">Transferase</keyword>
<dbReference type="EMBL" id="WMBF01000043">
    <property type="protein sequence ID" value="MBW5421336.1"/>
    <property type="molecule type" value="Genomic_DNA"/>
</dbReference>
<dbReference type="InterPro" id="IPR004255">
    <property type="entry name" value="O-acyltransferase_WSD1_N"/>
</dbReference>
<evidence type="ECO:0000256" key="8">
    <source>
        <dbReference type="ARBA" id="ARBA00023098"/>
    </source>
</evidence>
<evidence type="ECO:0000256" key="10">
    <source>
        <dbReference type="ARBA" id="ARBA00048109"/>
    </source>
</evidence>
<evidence type="ECO:0000313" key="14">
    <source>
        <dbReference type="Proteomes" id="UP001197114"/>
    </source>
</evidence>
<accession>A0ABS6YIT5</accession>
<keyword evidence="14" id="KW-1185">Reference proteome</keyword>
<dbReference type="InterPro" id="IPR045034">
    <property type="entry name" value="O-acyltransferase_WSD1-like"/>
</dbReference>
<feature type="region of interest" description="Disordered" evidence="11">
    <location>
        <begin position="177"/>
        <end position="207"/>
    </location>
</feature>
<evidence type="ECO:0000256" key="4">
    <source>
        <dbReference type="ARBA" id="ARBA00013244"/>
    </source>
</evidence>
<evidence type="ECO:0000256" key="11">
    <source>
        <dbReference type="SAM" id="MobiDB-lite"/>
    </source>
</evidence>
<sequence>MGRKPRLSGLDEGFVRDGLPGTIGTVALFTGEPFDLGELRSRVSERWGGLDRMHQVLEPPRGPAALSGHRWAVTQPFDAAEHVRACDLEPQPLMAASIGRRLPSGRPLWQLLVPKAAPTGEHALVLLAHHALLDGSSMATLLRLLMDDARPARTGATAPAPSVPRQRLSVRPADLSRELRDSNAPGQRLPSAPGGAHPSLAVTRLDPDVVRSARRQPADGRGATLNELLLGALSGALPACYGATSSRPRGSAPLYATVPVDLRSRCEAQQLGNLITAVRLPLPLGADSPAGRLHACQKLMADLPDRREIHQRVLPVLEGVVRALPWLTTVLAKRMARPEITTAVCTAFKWRDNPSHLHGRRLSSVVSLPALSSPGTTSVSLVQTADAYVLTVVSHLGPDDSRRIADAVAAELAAVAASAPASAQAPPASAQASPAP</sequence>
<evidence type="ECO:0000313" key="13">
    <source>
        <dbReference type="EMBL" id="MBW5421336.1"/>
    </source>
</evidence>
<dbReference type="PANTHER" id="PTHR31650:SF1">
    <property type="entry name" value="WAX ESTER SYNTHASE_DIACYLGLYCEROL ACYLTRANSFERASE 4-RELATED"/>
    <property type="match status" value="1"/>
</dbReference>
<comment type="similarity">
    <text evidence="3">Belongs to the long-chain O-acyltransferase family.</text>
</comment>
<comment type="pathway">
    <text evidence="2">Lipid metabolism.</text>
</comment>
<evidence type="ECO:0000256" key="9">
    <source>
        <dbReference type="ARBA" id="ARBA00023315"/>
    </source>
</evidence>
<feature type="domain" description="O-acyltransferase WSD1-like N-terminal" evidence="12">
    <location>
        <begin position="35"/>
        <end position="171"/>
    </location>
</feature>
<comment type="pathway">
    <text evidence="1">Glycerolipid metabolism; triacylglycerol biosynthesis.</text>
</comment>
<evidence type="ECO:0000256" key="3">
    <source>
        <dbReference type="ARBA" id="ARBA00009587"/>
    </source>
</evidence>
<dbReference type="InterPro" id="IPR023213">
    <property type="entry name" value="CAT-like_dom_sf"/>
</dbReference>
<comment type="catalytic activity">
    <reaction evidence="10">
        <text>an acyl-CoA + a 1,2-diacyl-sn-glycerol = a triacyl-sn-glycerol + CoA</text>
        <dbReference type="Rhea" id="RHEA:10868"/>
        <dbReference type="ChEBI" id="CHEBI:17815"/>
        <dbReference type="ChEBI" id="CHEBI:57287"/>
        <dbReference type="ChEBI" id="CHEBI:58342"/>
        <dbReference type="ChEBI" id="CHEBI:64615"/>
        <dbReference type="EC" id="2.3.1.20"/>
    </reaction>
</comment>
<evidence type="ECO:0000256" key="7">
    <source>
        <dbReference type="ARBA" id="ARBA00022798"/>
    </source>
</evidence>
<evidence type="ECO:0000256" key="2">
    <source>
        <dbReference type="ARBA" id="ARBA00005189"/>
    </source>
</evidence>
<reference evidence="13 14" key="1">
    <citation type="submission" date="2019-11" db="EMBL/GenBank/DDBJ databases">
        <authorList>
            <person name="Ay H."/>
        </authorList>
    </citation>
    <scope>NUCLEOTIDE SEQUENCE [LARGE SCALE GENOMIC DNA]</scope>
    <source>
        <strain evidence="13 14">BG9H</strain>
    </source>
</reference>
<dbReference type="EC" id="2.3.1.20" evidence="4"/>
<dbReference type="Pfam" id="PF03007">
    <property type="entry name" value="WS_DGAT_cat"/>
    <property type="match status" value="1"/>
</dbReference>
<keyword evidence="8" id="KW-0443">Lipid metabolism</keyword>
<evidence type="ECO:0000256" key="5">
    <source>
        <dbReference type="ARBA" id="ARBA00022516"/>
    </source>
</evidence>
<keyword evidence="7" id="KW-0319">Glycerol metabolism</keyword>
<dbReference type="Proteomes" id="UP001197114">
    <property type="component" value="Unassembled WGS sequence"/>
</dbReference>
<evidence type="ECO:0000259" key="12">
    <source>
        <dbReference type="Pfam" id="PF03007"/>
    </source>
</evidence>